<gene>
    <name evidence="3" type="ORF">ELS19_10345</name>
</gene>
<dbReference type="RefSeq" id="WP_129785752.1">
    <property type="nucleotide sequence ID" value="NZ_RZHH01000002.1"/>
</dbReference>
<dbReference type="Gene3D" id="2.40.128.630">
    <property type="match status" value="1"/>
</dbReference>
<dbReference type="Gene3D" id="2.130.10.10">
    <property type="entry name" value="YVTN repeat-like/Quinoprotein amine dehydrogenase"/>
    <property type="match status" value="1"/>
</dbReference>
<feature type="region of interest" description="Disordered" evidence="1">
    <location>
        <begin position="11"/>
        <end position="48"/>
    </location>
</feature>
<dbReference type="SMART" id="SM00564">
    <property type="entry name" value="PQQ"/>
    <property type="match status" value="6"/>
</dbReference>
<feature type="domain" description="Pyrrolo-quinoline quinone repeat" evidence="2">
    <location>
        <begin position="321"/>
        <end position="391"/>
    </location>
</feature>
<evidence type="ECO:0000256" key="1">
    <source>
        <dbReference type="SAM" id="MobiDB-lite"/>
    </source>
</evidence>
<comment type="caution">
    <text evidence="3">The sequence shown here is derived from an EMBL/GenBank/DDBJ whole genome shotgun (WGS) entry which is preliminary data.</text>
</comment>
<sequence>MLATGTAASIAGCSSSCPDGDPPDPSHIVGSNVGSGFETVPDSSWPSPRFDAANTSYAPVQMEATAPSIQWKAHVSTSSVTDADVDTGPVVVADETVVLTTPESVVSLSLSDGTEQWRRSLTPATVPSVVGIGETPASPVLSNGRVFLATANGVVALEIDDGTVVWRNTDSTGTGVPVVTRDALFVPTADGISRFESDTGERQWTADANGTRLAVANGSVVATDGQTVALDAATSEVRWRQPEETSGYPVVADGTVYVTESGELLGRALADGTEQWRIDRGRSFEMPVVTPESVYAIEIPGEASSATFAFDRVDDGQPEPRWCSETSLGGAVTAATDDTVFTSQMDDGLTAFTTRFGEAVWRYSAEPEVGSLAVLDGGIVSVSPDGTVVAIGGE</sequence>
<dbReference type="Proteomes" id="UP000294028">
    <property type="component" value="Unassembled WGS sequence"/>
</dbReference>
<feature type="domain" description="Pyrrolo-quinoline quinone repeat" evidence="2">
    <location>
        <begin position="68"/>
        <end position="205"/>
    </location>
</feature>
<organism evidence="3 4">
    <name type="scientific">Halogeometricum borinquense</name>
    <dbReference type="NCBI Taxonomy" id="60847"/>
    <lineage>
        <taxon>Archaea</taxon>
        <taxon>Methanobacteriati</taxon>
        <taxon>Methanobacteriota</taxon>
        <taxon>Stenosarchaea group</taxon>
        <taxon>Halobacteria</taxon>
        <taxon>Halobacteriales</taxon>
        <taxon>Haloferacaceae</taxon>
        <taxon>Halogeometricum</taxon>
    </lineage>
</organism>
<protein>
    <submittedName>
        <fullName evidence="3">Quinohemoprotein alcohol dehydrogenase</fullName>
    </submittedName>
</protein>
<accession>A0A482TU10</accession>
<dbReference type="EMBL" id="RZHH01000002">
    <property type="protein sequence ID" value="RYJ15409.1"/>
    <property type="molecule type" value="Genomic_DNA"/>
</dbReference>
<dbReference type="AlphaFoldDB" id="A0A482TU10"/>
<dbReference type="PANTHER" id="PTHR34512:SF30">
    <property type="entry name" value="OUTER MEMBRANE PROTEIN ASSEMBLY FACTOR BAMB"/>
    <property type="match status" value="1"/>
</dbReference>
<proteinExistence type="predicted"/>
<reference evidence="3 4" key="1">
    <citation type="submission" date="2018-12" db="EMBL/GenBank/DDBJ databases">
        <title>Genome analysis provides insights into bioremediation potentialities of Halogeometricum borinquense strain N11.</title>
        <authorList>
            <person name="Najjari A."/>
            <person name="Youssef N."/>
            <person name="Fhoula I."/>
            <person name="Ben Dhia O."/>
            <person name="Mahjoubi M."/>
            <person name="Ouzari H.I."/>
            <person name="Cherif A."/>
        </authorList>
    </citation>
    <scope>NUCLEOTIDE SEQUENCE [LARGE SCALE GENOMIC DNA]</scope>
    <source>
        <strain evidence="3 4">N11</strain>
    </source>
</reference>
<evidence type="ECO:0000259" key="2">
    <source>
        <dbReference type="Pfam" id="PF13360"/>
    </source>
</evidence>
<name>A0A482TU10_9EURY</name>
<evidence type="ECO:0000313" key="3">
    <source>
        <dbReference type="EMBL" id="RYJ15409.1"/>
    </source>
</evidence>
<dbReference type="Pfam" id="PF13360">
    <property type="entry name" value="PQQ_2"/>
    <property type="match status" value="2"/>
</dbReference>
<dbReference type="SUPFAM" id="SSF50998">
    <property type="entry name" value="Quinoprotein alcohol dehydrogenase-like"/>
    <property type="match status" value="1"/>
</dbReference>
<dbReference type="InterPro" id="IPR011047">
    <property type="entry name" value="Quinoprotein_ADH-like_sf"/>
</dbReference>
<dbReference type="InterPro" id="IPR002372">
    <property type="entry name" value="PQQ_rpt_dom"/>
</dbReference>
<evidence type="ECO:0000313" key="4">
    <source>
        <dbReference type="Proteomes" id="UP000294028"/>
    </source>
</evidence>
<dbReference type="PANTHER" id="PTHR34512">
    <property type="entry name" value="CELL SURFACE PROTEIN"/>
    <property type="match status" value="1"/>
</dbReference>
<dbReference type="InterPro" id="IPR015943">
    <property type="entry name" value="WD40/YVTN_repeat-like_dom_sf"/>
</dbReference>
<dbReference type="InterPro" id="IPR018391">
    <property type="entry name" value="PQQ_b-propeller_rpt"/>
</dbReference>